<evidence type="ECO:0000313" key="2">
    <source>
        <dbReference type="Proteomes" id="UP000095283"/>
    </source>
</evidence>
<reference evidence="3" key="1">
    <citation type="submission" date="2016-11" db="UniProtKB">
        <authorList>
            <consortium name="WormBaseParasite"/>
        </authorList>
    </citation>
    <scope>IDENTIFICATION</scope>
</reference>
<sequence length="100" mass="11455">MSSFYSGRQALLLAVAFSFLDVAVNMFGLAWNGKEFTIDNLRTWFDLSHYSFLVYPVDFLGVLVIWTNIFSKVNEQASDSDGHAIFGDQDYEERAREVNE</sequence>
<feature type="transmembrane region" description="Helical" evidence="1">
    <location>
        <begin position="12"/>
        <end position="32"/>
    </location>
</feature>
<name>A0A1I7X1W7_HETBA</name>
<proteinExistence type="predicted"/>
<keyword evidence="2" id="KW-1185">Reference proteome</keyword>
<dbReference type="WBParaSite" id="Hba_11433">
    <property type="protein sequence ID" value="Hba_11433"/>
    <property type="gene ID" value="Hba_11433"/>
</dbReference>
<dbReference type="AlphaFoldDB" id="A0A1I7X1W7"/>
<dbReference type="Proteomes" id="UP000095283">
    <property type="component" value="Unplaced"/>
</dbReference>
<evidence type="ECO:0000313" key="3">
    <source>
        <dbReference type="WBParaSite" id="Hba_11433"/>
    </source>
</evidence>
<feature type="transmembrane region" description="Helical" evidence="1">
    <location>
        <begin position="52"/>
        <end position="70"/>
    </location>
</feature>
<protein>
    <submittedName>
        <fullName evidence="3">Vacuolar membrane protein</fullName>
    </submittedName>
</protein>
<keyword evidence="1" id="KW-0472">Membrane</keyword>
<keyword evidence="1" id="KW-1133">Transmembrane helix</keyword>
<keyword evidence="1" id="KW-0812">Transmembrane</keyword>
<organism evidence="2 3">
    <name type="scientific">Heterorhabditis bacteriophora</name>
    <name type="common">Entomopathogenic nematode worm</name>
    <dbReference type="NCBI Taxonomy" id="37862"/>
    <lineage>
        <taxon>Eukaryota</taxon>
        <taxon>Metazoa</taxon>
        <taxon>Ecdysozoa</taxon>
        <taxon>Nematoda</taxon>
        <taxon>Chromadorea</taxon>
        <taxon>Rhabditida</taxon>
        <taxon>Rhabditina</taxon>
        <taxon>Rhabditomorpha</taxon>
        <taxon>Strongyloidea</taxon>
        <taxon>Heterorhabditidae</taxon>
        <taxon>Heterorhabditis</taxon>
    </lineage>
</organism>
<evidence type="ECO:0000256" key="1">
    <source>
        <dbReference type="SAM" id="Phobius"/>
    </source>
</evidence>
<accession>A0A1I7X1W7</accession>